<dbReference type="InterPro" id="IPR027417">
    <property type="entry name" value="P-loop_NTPase"/>
</dbReference>
<evidence type="ECO:0000259" key="4">
    <source>
        <dbReference type="SMART" id="SM00382"/>
    </source>
</evidence>
<dbReference type="InterPro" id="IPR020568">
    <property type="entry name" value="Ribosomal_Su5_D2-typ_SF"/>
</dbReference>
<gene>
    <name evidence="5" type="ORF">CSCA_2798</name>
</gene>
<dbReference type="HOGENOM" id="CLU_026145_1_1_9"/>
<dbReference type="AlphaFoldDB" id="A0A0E3JP20"/>
<dbReference type="NCBIfam" id="TIGR00368">
    <property type="entry name" value="YifB family Mg chelatase-like AAA ATPase"/>
    <property type="match status" value="1"/>
</dbReference>
<dbReference type="Gene3D" id="3.40.50.300">
    <property type="entry name" value="P-loop containing nucleotide triphosphate hydrolases"/>
    <property type="match status" value="1"/>
</dbReference>
<dbReference type="InterPro" id="IPR003593">
    <property type="entry name" value="AAA+_ATPase"/>
</dbReference>
<dbReference type="GO" id="GO:0005524">
    <property type="term" value="F:ATP binding"/>
    <property type="evidence" value="ECO:0007669"/>
    <property type="project" value="UniProtKB-KW"/>
</dbReference>
<dbReference type="PANTHER" id="PTHR32039">
    <property type="entry name" value="MAGNESIUM-CHELATASE SUBUNIT CHLI"/>
    <property type="match status" value="1"/>
</dbReference>
<dbReference type="InterPro" id="IPR025158">
    <property type="entry name" value="Mg_chelat-rel_C"/>
</dbReference>
<keyword evidence="3" id="KW-0067">ATP-binding</keyword>
<dbReference type="Pfam" id="PF01078">
    <property type="entry name" value="Mg_chelatase"/>
    <property type="match status" value="1"/>
</dbReference>
<dbReference type="PRINTS" id="PR01657">
    <property type="entry name" value="MCMFAMILY"/>
</dbReference>
<dbReference type="EMBL" id="CP009933">
    <property type="protein sequence ID" value="AKA69923.1"/>
    <property type="molecule type" value="Genomic_DNA"/>
</dbReference>
<dbReference type="InterPro" id="IPR000523">
    <property type="entry name" value="Mg_chelatse_chII-like_cat_dom"/>
</dbReference>
<dbReference type="SMART" id="SM00382">
    <property type="entry name" value="AAA"/>
    <property type="match status" value="1"/>
</dbReference>
<protein>
    <submittedName>
        <fullName evidence="5">Mg chelatase, subunit ChlI</fullName>
    </submittedName>
</protein>
<organism evidence="5 6">
    <name type="scientific">Clostridium scatologenes</name>
    <dbReference type="NCBI Taxonomy" id="1548"/>
    <lineage>
        <taxon>Bacteria</taxon>
        <taxon>Bacillati</taxon>
        <taxon>Bacillota</taxon>
        <taxon>Clostridia</taxon>
        <taxon>Eubacteriales</taxon>
        <taxon>Clostridiaceae</taxon>
        <taxon>Clostridium</taxon>
    </lineage>
</organism>
<dbReference type="SUPFAM" id="SSF52540">
    <property type="entry name" value="P-loop containing nucleoside triphosphate hydrolases"/>
    <property type="match status" value="1"/>
</dbReference>
<dbReference type="InterPro" id="IPR001208">
    <property type="entry name" value="MCM_dom"/>
</dbReference>
<keyword evidence="6" id="KW-1185">Reference proteome</keyword>
<feature type="domain" description="AAA+ ATPase" evidence="4">
    <location>
        <begin position="209"/>
        <end position="394"/>
    </location>
</feature>
<dbReference type="InterPro" id="IPR014721">
    <property type="entry name" value="Ribsml_uS5_D2-typ_fold_subgr"/>
</dbReference>
<evidence type="ECO:0000256" key="2">
    <source>
        <dbReference type="ARBA" id="ARBA00022741"/>
    </source>
</evidence>
<comment type="similarity">
    <text evidence="1">Belongs to the Mg-chelatase subunits D/I family. ComM subfamily.</text>
</comment>
<sequence length="505" mass="56824">MTIKINSATFTGIEGVVVSVEVDIARGMPCFNIVGLADTSVKESKDRVRAAIVNSGFDFPVSRITVNLAPADIKKEGALFDLPIAIGILAATEQINFEDSESFLIMGELSLSGQLKKVRGILPIAIEGLKNNIYNFILPIENAEECSVVKKSNVYPFSNLKEVIGYIMYRDLLPYKYKSIGHNRKSLLNFEDILGQESCKRAVEVAAAGNHNLLMIGPPGSGKTMIAQRIPSILPPLNYEEALEVTKIYSVSGNLKDAKGLVRERPFRNPHHTSTCVALVGGGRNLMPGEVSLAHNGVLFLDEVLEFKKYALEVLRQPLEDRTVKICRASGTVSYPCNCMTIFSMNPCPCGFYGSDKQCVCSEYERRRYMNKLSGPMLDRIDIFTFVKSLSYEELKNKSKGESSEVIRDRIQRCRKIQQNRFKNENIFCNSQMDSKLIRKYCKLDNKSSKIIEKIYNKYSLSTRAYTRILKVARTIADLDESESIKEIHIIEALQYRKFLDKKII</sequence>
<dbReference type="GO" id="GO:0003677">
    <property type="term" value="F:DNA binding"/>
    <property type="evidence" value="ECO:0007669"/>
    <property type="project" value="InterPro"/>
</dbReference>
<evidence type="ECO:0000256" key="3">
    <source>
        <dbReference type="ARBA" id="ARBA00022840"/>
    </source>
</evidence>
<accession>A0A0E3JP20</accession>
<dbReference type="RefSeq" id="WP_029161489.1">
    <property type="nucleotide sequence ID" value="NZ_CP009933.1"/>
</dbReference>
<dbReference type="STRING" id="1548.CSCA_2798"/>
<evidence type="ECO:0000256" key="1">
    <source>
        <dbReference type="ARBA" id="ARBA00006354"/>
    </source>
</evidence>
<proteinExistence type="inferred from homology"/>
<dbReference type="InterPro" id="IPR045006">
    <property type="entry name" value="CHLI-like"/>
</dbReference>
<reference evidence="5 6" key="1">
    <citation type="journal article" date="2015" name="J. Biotechnol.">
        <title>Complete genome sequence of a malodorant-producing acetogen, Clostridium scatologenes ATCC 25775(T).</title>
        <authorList>
            <person name="Zhu Z."/>
            <person name="Guo T."/>
            <person name="Zheng H."/>
            <person name="Song T."/>
            <person name="Ouyang P."/>
            <person name="Xie J."/>
        </authorList>
    </citation>
    <scope>NUCLEOTIDE SEQUENCE [LARGE SCALE GENOMIC DNA]</scope>
    <source>
        <strain evidence="5 6">ATCC 25775</strain>
    </source>
</reference>
<dbReference type="Gene3D" id="3.30.230.10">
    <property type="match status" value="1"/>
</dbReference>
<keyword evidence="2" id="KW-0547">Nucleotide-binding</keyword>
<dbReference type="KEGG" id="csq:CSCA_2798"/>
<dbReference type="Pfam" id="PF13541">
    <property type="entry name" value="ChlI"/>
    <property type="match status" value="1"/>
</dbReference>
<dbReference type="SUPFAM" id="SSF54211">
    <property type="entry name" value="Ribosomal protein S5 domain 2-like"/>
    <property type="match status" value="1"/>
</dbReference>
<dbReference type="PANTHER" id="PTHR32039:SF7">
    <property type="entry name" value="COMPETENCE PROTEIN COMM"/>
    <property type="match status" value="1"/>
</dbReference>
<evidence type="ECO:0000313" key="5">
    <source>
        <dbReference type="EMBL" id="AKA69923.1"/>
    </source>
</evidence>
<dbReference type="InterPro" id="IPR004482">
    <property type="entry name" value="Mg_chelat-rel"/>
</dbReference>
<dbReference type="Proteomes" id="UP000033115">
    <property type="component" value="Chromosome"/>
</dbReference>
<evidence type="ECO:0000313" key="6">
    <source>
        <dbReference type="Proteomes" id="UP000033115"/>
    </source>
</evidence>
<name>A0A0E3JP20_CLOSL</name>
<dbReference type="Pfam" id="PF13335">
    <property type="entry name" value="Mg_chelatase_C"/>
    <property type="match status" value="1"/>
</dbReference>